<organism evidence="1 2">
    <name type="scientific">Aphis craccivora</name>
    <name type="common">Cowpea aphid</name>
    <dbReference type="NCBI Taxonomy" id="307492"/>
    <lineage>
        <taxon>Eukaryota</taxon>
        <taxon>Metazoa</taxon>
        <taxon>Ecdysozoa</taxon>
        <taxon>Arthropoda</taxon>
        <taxon>Hexapoda</taxon>
        <taxon>Insecta</taxon>
        <taxon>Pterygota</taxon>
        <taxon>Neoptera</taxon>
        <taxon>Paraneoptera</taxon>
        <taxon>Hemiptera</taxon>
        <taxon>Sternorrhyncha</taxon>
        <taxon>Aphidomorpha</taxon>
        <taxon>Aphidoidea</taxon>
        <taxon>Aphididae</taxon>
        <taxon>Aphidini</taxon>
        <taxon>Aphis</taxon>
        <taxon>Aphis</taxon>
    </lineage>
</organism>
<gene>
    <name evidence="1" type="ORF">FWK35_00020930</name>
</gene>
<sequence>MSRRNLLTVLRLFVSDQMNVLRENGRLRSIYAKDTPMVMLQDITHALPQLKNLLSKQNQQIQQYQSAAGPSKRHRTS</sequence>
<proteinExistence type="predicted"/>
<comment type="caution">
    <text evidence="1">The sequence shown here is derived from an EMBL/GenBank/DDBJ whole genome shotgun (WGS) entry which is preliminary data.</text>
</comment>
<dbReference type="Proteomes" id="UP000478052">
    <property type="component" value="Unassembled WGS sequence"/>
</dbReference>
<keyword evidence="2" id="KW-1185">Reference proteome</keyword>
<evidence type="ECO:0000313" key="1">
    <source>
        <dbReference type="EMBL" id="KAF0748738.1"/>
    </source>
</evidence>
<reference evidence="1 2" key="1">
    <citation type="submission" date="2019-08" db="EMBL/GenBank/DDBJ databases">
        <title>Whole genome of Aphis craccivora.</title>
        <authorList>
            <person name="Voronova N.V."/>
            <person name="Shulinski R.S."/>
            <person name="Bandarenka Y.V."/>
            <person name="Zhorov D.G."/>
            <person name="Warner D."/>
        </authorList>
    </citation>
    <scope>NUCLEOTIDE SEQUENCE [LARGE SCALE GENOMIC DNA]</scope>
    <source>
        <strain evidence="1">180601</strain>
        <tissue evidence="1">Whole Body</tissue>
    </source>
</reference>
<evidence type="ECO:0000313" key="2">
    <source>
        <dbReference type="Proteomes" id="UP000478052"/>
    </source>
</evidence>
<protein>
    <submittedName>
        <fullName evidence="1">Uncharacterized protein</fullName>
    </submittedName>
</protein>
<dbReference type="AlphaFoldDB" id="A0A6G0Y3L3"/>
<accession>A0A6G0Y3L3</accession>
<dbReference type="EMBL" id="VUJU01006362">
    <property type="protein sequence ID" value="KAF0748738.1"/>
    <property type="molecule type" value="Genomic_DNA"/>
</dbReference>
<name>A0A6G0Y3L3_APHCR</name>